<sequence length="237" mass="27628">MKQHPRYQARHVWYQRFVVNITSIGLHNYHSTYSQFTIHHGLKTISFFTLMTSFLPCLFVMMNLAFLSLEFLLISLCRVCFFSQTSFVKEILARADMSSCNPCSTPMTLSPSFLDFRKAMANPKFYKSLVILPMRFNKFIFISMILADHISLHLSAFSDTFKVLYCMVSTYAHLMSIVWPPTLMLSRLVVLKHADSFLGFVSVTSQNNDKIFIFKFINPTHQMLQRHPRYKISKTSE</sequence>
<evidence type="ECO:0000313" key="2">
    <source>
        <dbReference type="EMBL" id="KAJ0199021.1"/>
    </source>
</evidence>
<keyword evidence="1" id="KW-1133">Transmembrane helix</keyword>
<dbReference type="AlphaFoldDB" id="A0A9R1V3N9"/>
<accession>A0A9R1V3N9</accession>
<evidence type="ECO:0000256" key="1">
    <source>
        <dbReference type="SAM" id="Phobius"/>
    </source>
</evidence>
<dbReference type="Proteomes" id="UP000235145">
    <property type="component" value="Unassembled WGS sequence"/>
</dbReference>
<reference evidence="2 3" key="1">
    <citation type="journal article" date="2017" name="Nat. Commun.">
        <title>Genome assembly with in vitro proximity ligation data and whole-genome triplication in lettuce.</title>
        <authorList>
            <person name="Reyes-Chin-Wo S."/>
            <person name="Wang Z."/>
            <person name="Yang X."/>
            <person name="Kozik A."/>
            <person name="Arikit S."/>
            <person name="Song C."/>
            <person name="Xia L."/>
            <person name="Froenicke L."/>
            <person name="Lavelle D.O."/>
            <person name="Truco M.J."/>
            <person name="Xia R."/>
            <person name="Zhu S."/>
            <person name="Xu C."/>
            <person name="Xu H."/>
            <person name="Xu X."/>
            <person name="Cox K."/>
            <person name="Korf I."/>
            <person name="Meyers B.C."/>
            <person name="Michelmore R.W."/>
        </authorList>
    </citation>
    <scope>NUCLEOTIDE SEQUENCE [LARGE SCALE GENOMIC DNA]</scope>
    <source>
        <strain evidence="3">cv. Salinas</strain>
        <tissue evidence="2">Seedlings</tissue>
    </source>
</reference>
<organism evidence="2 3">
    <name type="scientific">Lactuca sativa</name>
    <name type="common">Garden lettuce</name>
    <dbReference type="NCBI Taxonomy" id="4236"/>
    <lineage>
        <taxon>Eukaryota</taxon>
        <taxon>Viridiplantae</taxon>
        <taxon>Streptophyta</taxon>
        <taxon>Embryophyta</taxon>
        <taxon>Tracheophyta</taxon>
        <taxon>Spermatophyta</taxon>
        <taxon>Magnoliopsida</taxon>
        <taxon>eudicotyledons</taxon>
        <taxon>Gunneridae</taxon>
        <taxon>Pentapetalae</taxon>
        <taxon>asterids</taxon>
        <taxon>campanulids</taxon>
        <taxon>Asterales</taxon>
        <taxon>Asteraceae</taxon>
        <taxon>Cichorioideae</taxon>
        <taxon>Cichorieae</taxon>
        <taxon>Lactucinae</taxon>
        <taxon>Lactuca</taxon>
    </lineage>
</organism>
<feature type="transmembrane region" description="Helical" evidence="1">
    <location>
        <begin position="45"/>
        <end position="65"/>
    </location>
</feature>
<comment type="caution">
    <text evidence="2">The sequence shown here is derived from an EMBL/GenBank/DDBJ whole genome shotgun (WGS) entry which is preliminary data.</text>
</comment>
<gene>
    <name evidence="2" type="ORF">LSAT_V11C600308300</name>
</gene>
<dbReference type="EMBL" id="NBSK02000006">
    <property type="protein sequence ID" value="KAJ0199021.1"/>
    <property type="molecule type" value="Genomic_DNA"/>
</dbReference>
<keyword evidence="3" id="KW-1185">Reference proteome</keyword>
<name>A0A9R1V3N9_LACSA</name>
<keyword evidence="1" id="KW-0812">Transmembrane</keyword>
<proteinExistence type="predicted"/>
<protein>
    <submittedName>
        <fullName evidence="2">Uncharacterized protein</fullName>
    </submittedName>
</protein>
<evidence type="ECO:0000313" key="3">
    <source>
        <dbReference type="Proteomes" id="UP000235145"/>
    </source>
</evidence>
<keyword evidence="1" id="KW-0472">Membrane</keyword>